<dbReference type="EMBL" id="JASWJB010000485">
    <property type="protein sequence ID" value="KAK2590111.1"/>
    <property type="molecule type" value="Genomic_DNA"/>
</dbReference>
<organism evidence="4 5">
    <name type="scientific">Conoideocrella luteorostrata</name>
    <dbReference type="NCBI Taxonomy" id="1105319"/>
    <lineage>
        <taxon>Eukaryota</taxon>
        <taxon>Fungi</taxon>
        <taxon>Dikarya</taxon>
        <taxon>Ascomycota</taxon>
        <taxon>Pezizomycotina</taxon>
        <taxon>Sordariomycetes</taxon>
        <taxon>Hypocreomycetidae</taxon>
        <taxon>Hypocreales</taxon>
        <taxon>Clavicipitaceae</taxon>
        <taxon>Conoideocrella</taxon>
    </lineage>
</organism>
<reference evidence="4" key="1">
    <citation type="submission" date="2023-06" db="EMBL/GenBank/DDBJ databases">
        <title>Conoideocrella luteorostrata (Hypocreales: Clavicipitaceae), a potential biocontrol fungus for elongate hemlock scale in United States Christmas tree production areas.</title>
        <authorList>
            <person name="Barrett H."/>
            <person name="Lovett B."/>
            <person name="Macias A.M."/>
            <person name="Stajich J.E."/>
            <person name="Kasson M.T."/>
        </authorList>
    </citation>
    <scope>NUCLEOTIDE SEQUENCE</scope>
    <source>
        <strain evidence="4">ARSEF 14590</strain>
    </source>
</reference>
<name>A0AAJ0FML0_9HYPO</name>
<evidence type="ECO:0000259" key="3">
    <source>
        <dbReference type="Pfam" id="PF14021"/>
    </source>
</evidence>
<evidence type="ECO:0000313" key="4">
    <source>
        <dbReference type="EMBL" id="KAK2590111.1"/>
    </source>
</evidence>
<comment type="caution">
    <text evidence="4">The sequence shown here is derived from an EMBL/GenBank/DDBJ whole genome shotgun (WGS) entry which is preliminary data.</text>
</comment>
<keyword evidence="2" id="KW-0732">Signal</keyword>
<evidence type="ECO:0000256" key="1">
    <source>
        <dbReference type="SAM" id="MobiDB-lite"/>
    </source>
</evidence>
<accession>A0AAJ0FML0</accession>
<feature type="signal peptide" evidence="2">
    <location>
        <begin position="1"/>
        <end position="22"/>
    </location>
</feature>
<keyword evidence="5" id="KW-1185">Reference proteome</keyword>
<dbReference type="InterPro" id="IPR053024">
    <property type="entry name" value="Fungal_surface_NADase"/>
</dbReference>
<dbReference type="Proteomes" id="UP001251528">
    <property type="component" value="Unassembled WGS sequence"/>
</dbReference>
<evidence type="ECO:0000256" key="2">
    <source>
        <dbReference type="SAM" id="SignalP"/>
    </source>
</evidence>
<dbReference type="Pfam" id="PF14021">
    <property type="entry name" value="TNT"/>
    <property type="match status" value="1"/>
</dbReference>
<protein>
    <recommendedName>
        <fullName evidence="3">TNT domain-containing protein</fullName>
    </recommendedName>
</protein>
<dbReference type="AlphaFoldDB" id="A0AAJ0FML0"/>
<dbReference type="PANTHER" id="PTHR42059">
    <property type="entry name" value="TNT DOMAIN-CONTAINING PROTEIN"/>
    <property type="match status" value="1"/>
</dbReference>
<proteinExistence type="predicted"/>
<sequence>MQVSLVLLSLVLSFTELPLTSARLQPWGIKPYADRAEEEQCKGTNYTQTATKTFLCGDWRLGPSELIDDGAVSDKEVDQNKAMRCILKDYDRLAKLAPGAFISKFTDKNNGYWVYPSASGFANKTDGQEPDTKTITLQKGDYVDRFGGENGYFLAPAGTLYTERSIPPSNLNTQSSSGTKQQNFYVYRVLKPFEVLSGPIAPWFGQPGGGVQYYTKSSGNIGELKSQGKLEDVSAKDLVNSGKMKCQSGSGGSGGPLTWPEPHW</sequence>
<dbReference type="InterPro" id="IPR025331">
    <property type="entry name" value="TNT"/>
</dbReference>
<feature type="domain" description="TNT" evidence="3">
    <location>
        <begin position="136"/>
        <end position="233"/>
    </location>
</feature>
<gene>
    <name evidence="4" type="ORF">QQS21_012209</name>
</gene>
<feature type="region of interest" description="Disordered" evidence="1">
    <location>
        <begin position="244"/>
        <end position="264"/>
    </location>
</feature>
<evidence type="ECO:0000313" key="5">
    <source>
        <dbReference type="Proteomes" id="UP001251528"/>
    </source>
</evidence>
<dbReference type="GO" id="GO:0050135">
    <property type="term" value="F:NADP+ nucleosidase activity"/>
    <property type="evidence" value="ECO:0007669"/>
    <property type="project" value="InterPro"/>
</dbReference>
<feature type="chain" id="PRO_5042492217" description="TNT domain-containing protein" evidence="2">
    <location>
        <begin position="23"/>
        <end position="264"/>
    </location>
</feature>
<dbReference type="PANTHER" id="PTHR42059:SF1">
    <property type="entry name" value="TNT DOMAIN-CONTAINING PROTEIN"/>
    <property type="match status" value="1"/>
</dbReference>